<feature type="compositionally biased region" description="Low complexity" evidence="5">
    <location>
        <begin position="168"/>
        <end position="183"/>
    </location>
</feature>
<sequence length="568" mass="59052">MSLGWRHWSVAFAVAVLLHASLLALRWGWNERQVQRSVVTLDLQTPDNLPDPVPVSLPSSLAFAWQLGAEPDTTRPLPDTPPPATGRGGALSATLGGQSLGLEALTGPAVAAAADLAASAPASQPAATPAPPPPAPRPATPSGGVSAGLARSEPPPATAVAESEEPAEPTAPVEPATTAAVVPGPAPPDQVRLVRAPDADEEEDEEDARDEPLPEPATAPVETPEDAVAQQASVAPALGLSDSLGLPSASEVSTPEQAPTEADSAPPTAEPAQSQSQSQSQPDRPSRVAELDQAIDQALAQTVQPIEPLDFPPPSTPTPPPATRAAPASGDVDRALSETLDQLARVRPESRSPPVDYRLPPPSFEPDPADQTPQRRAPNRNAEISRALTGVQSQFGRDERVPNLPPPAAAPSPEARSGHSGRSSVPAPPQPPAAATPNPGATPGLAGGPAGTVSGRRADPRYDPNGRPGAYSVDANDFFSRIADHIFRANDRFIGRLPPDAPRVFLDVRFTIDRAGRVMTVDLLRSSGDARLDQAAREVIWRASPMPALAQDMVSETLELTFPVVVAR</sequence>
<dbReference type="InterPro" id="IPR037682">
    <property type="entry name" value="TonB_C"/>
</dbReference>
<proteinExistence type="predicted"/>
<keyword evidence="4" id="KW-0472">Membrane</keyword>
<dbReference type="Gene3D" id="3.30.1150.10">
    <property type="match status" value="1"/>
</dbReference>
<dbReference type="Pfam" id="PF13103">
    <property type="entry name" value="TonB_2"/>
    <property type="match status" value="1"/>
</dbReference>
<keyword evidence="3" id="KW-1133">Transmembrane helix</keyword>
<evidence type="ECO:0000259" key="6">
    <source>
        <dbReference type="PROSITE" id="PS52015"/>
    </source>
</evidence>
<dbReference type="GO" id="GO:0055085">
    <property type="term" value="P:transmembrane transport"/>
    <property type="evidence" value="ECO:0007669"/>
    <property type="project" value="InterPro"/>
</dbReference>
<feature type="compositionally biased region" description="Acidic residues" evidence="5">
    <location>
        <begin position="199"/>
        <end position="209"/>
    </location>
</feature>
<evidence type="ECO:0000256" key="4">
    <source>
        <dbReference type="ARBA" id="ARBA00023136"/>
    </source>
</evidence>
<feature type="compositionally biased region" description="Low complexity" evidence="5">
    <location>
        <begin position="264"/>
        <end position="283"/>
    </location>
</feature>
<dbReference type="EMBL" id="QEQK01000003">
    <property type="protein sequence ID" value="PWN56974.1"/>
    <property type="molecule type" value="Genomic_DNA"/>
</dbReference>
<gene>
    <name evidence="7" type="ORF">DEH80_03275</name>
</gene>
<feature type="domain" description="TonB C-terminal" evidence="6">
    <location>
        <begin position="478"/>
        <end position="568"/>
    </location>
</feature>
<comment type="subcellular location">
    <subcellularLocation>
        <location evidence="1">Membrane</location>
        <topology evidence="1">Single-pass membrane protein</topology>
    </subcellularLocation>
</comment>
<dbReference type="RefSeq" id="WP_109719054.1">
    <property type="nucleotide sequence ID" value="NZ_QEQK01000003.1"/>
</dbReference>
<evidence type="ECO:0000256" key="1">
    <source>
        <dbReference type="ARBA" id="ARBA00004167"/>
    </source>
</evidence>
<accession>A0A363UNH8</accession>
<dbReference type="InterPro" id="IPR006260">
    <property type="entry name" value="TonB/TolA_C"/>
</dbReference>
<dbReference type="NCBIfam" id="TIGR01352">
    <property type="entry name" value="tonB_Cterm"/>
    <property type="match status" value="1"/>
</dbReference>
<comment type="caution">
    <text evidence="7">The sequence shown here is derived from an EMBL/GenBank/DDBJ whole genome shotgun (WGS) entry which is preliminary data.</text>
</comment>
<feature type="region of interest" description="Disordered" evidence="5">
    <location>
        <begin position="70"/>
        <end position="94"/>
    </location>
</feature>
<dbReference type="Proteomes" id="UP000251800">
    <property type="component" value="Unassembled WGS sequence"/>
</dbReference>
<dbReference type="GO" id="GO:0016020">
    <property type="term" value="C:membrane"/>
    <property type="evidence" value="ECO:0007669"/>
    <property type="project" value="UniProtKB-SubCell"/>
</dbReference>
<feature type="region of interest" description="Disordered" evidence="5">
    <location>
        <begin position="122"/>
        <end position="469"/>
    </location>
</feature>
<dbReference type="AlphaFoldDB" id="A0A363UNH8"/>
<dbReference type="SUPFAM" id="SSF74653">
    <property type="entry name" value="TolA/TonB C-terminal domain"/>
    <property type="match status" value="1"/>
</dbReference>
<reference evidence="7 8" key="1">
    <citation type="submission" date="2018-05" db="EMBL/GenBank/DDBJ databases">
        <title>Abyssibacter profundi OUC007T gen. nov., sp. nov, a marine bacterium isolated from seawater of the Mariana Trench.</title>
        <authorList>
            <person name="Zhou S."/>
        </authorList>
    </citation>
    <scope>NUCLEOTIDE SEQUENCE [LARGE SCALE GENOMIC DNA]</scope>
    <source>
        <strain evidence="7 8">OUC007</strain>
    </source>
</reference>
<name>A0A363UNH8_9GAMM</name>
<evidence type="ECO:0000256" key="5">
    <source>
        <dbReference type="SAM" id="MobiDB-lite"/>
    </source>
</evidence>
<dbReference type="PROSITE" id="PS52015">
    <property type="entry name" value="TONB_CTD"/>
    <property type="match status" value="1"/>
</dbReference>
<protein>
    <recommendedName>
        <fullName evidence="6">TonB C-terminal domain-containing protein</fullName>
    </recommendedName>
</protein>
<keyword evidence="2" id="KW-0812">Transmembrane</keyword>
<evidence type="ECO:0000313" key="7">
    <source>
        <dbReference type="EMBL" id="PWN56974.1"/>
    </source>
</evidence>
<feature type="compositionally biased region" description="Low complexity" evidence="5">
    <location>
        <begin position="435"/>
        <end position="444"/>
    </location>
</feature>
<organism evidence="7 8">
    <name type="scientific">Abyssibacter profundi</name>
    <dbReference type="NCBI Taxonomy" id="2182787"/>
    <lineage>
        <taxon>Bacteria</taxon>
        <taxon>Pseudomonadati</taxon>
        <taxon>Pseudomonadota</taxon>
        <taxon>Gammaproteobacteria</taxon>
        <taxon>Chromatiales</taxon>
        <taxon>Oceanococcaceae</taxon>
        <taxon>Abyssibacter</taxon>
    </lineage>
</organism>
<keyword evidence="8" id="KW-1185">Reference proteome</keyword>
<feature type="compositionally biased region" description="Pro residues" evidence="5">
    <location>
        <begin position="128"/>
        <end position="139"/>
    </location>
</feature>
<feature type="compositionally biased region" description="Pro residues" evidence="5">
    <location>
        <begin position="310"/>
        <end position="322"/>
    </location>
</feature>
<evidence type="ECO:0000256" key="2">
    <source>
        <dbReference type="ARBA" id="ARBA00022692"/>
    </source>
</evidence>
<evidence type="ECO:0000313" key="8">
    <source>
        <dbReference type="Proteomes" id="UP000251800"/>
    </source>
</evidence>
<evidence type="ECO:0000256" key="3">
    <source>
        <dbReference type="ARBA" id="ARBA00022989"/>
    </source>
</evidence>